<reference evidence="1" key="2">
    <citation type="journal article" date="2015" name="Fish Shellfish Immunol.">
        <title>Early steps in the European eel (Anguilla anguilla)-Vibrio vulnificus interaction in the gills: Role of the RtxA13 toxin.</title>
        <authorList>
            <person name="Callol A."/>
            <person name="Pajuelo D."/>
            <person name="Ebbesson L."/>
            <person name="Teles M."/>
            <person name="MacKenzie S."/>
            <person name="Amaro C."/>
        </authorList>
    </citation>
    <scope>NUCLEOTIDE SEQUENCE</scope>
</reference>
<evidence type="ECO:0000313" key="1">
    <source>
        <dbReference type="EMBL" id="JAH80610.1"/>
    </source>
</evidence>
<dbReference type="EMBL" id="GBXM01027967">
    <property type="protein sequence ID" value="JAH80610.1"/>
    <property type="molecule type" value="Transcribed_RNA"/>
</dbReference>
<organism evidence="1">
    <name type="scientific">Anguilla anguilla</name>
    <name type="common">European freshwater eel</name>
    <name type="synonym">Muraena anguilla</name>
    <dbReference type="NCBI Taxonomy" id="7936"/>
    <lineage>
        <taxon>Eukaryota</taxon>
        <taxon>Metazoa</taxon>
        <taxon>Chordata</taxon>
        <taxon>Craniata</taxon>
        <taxon>Vertebrata</taxon>
        <taxon>Euteleostomi</taxon>
        <taxon>Actinopterygii</taxon>
        <taxon>Neopterygii</taxon>
        <taxon>Teleostei</taxon>
        <taxon>Anguilliformes</taxon>
        <taxon>Anguillidae</taxon>
        <taxon>Anguilla</taxon>
    </lineage>
</organism>
<name>A0A0E9VTE9_ANGAN</name>
<dbReference type="AlphaFoldDB" id="A0A0E9VTE9"/>
<protein>
    <submittedName>
        <fullName evidence="1">Uncharacterized protein</fullName>
    </submittedName>
</protein>
<reference evidence="1" key="1">
    <citation type="submission" date="2014-11" db="EMBL/GenBank/DDBJ databases">
        <authorList>
            <person name="Amaro Gonzalez C."/>
        </authorList>
    </citation>
    <scope>NUCLEOTIDE SEQUENCE</scope>
</reference>
<proteinExistence type="predicted"/>
<accession>A0A0E9VTE9</accession>
<sequence length="32" mass="3703">MYPKVKCFTCISSMLTYKWIAHKTLSCVRCCG</sequence>